<sequence>MGVVRNFIDILGITPENELPREILGQIIRNSEAEKILVEDNVDIKNIYQIVIKVDIKSNRVIETPLNKLVVIDVLKQIKILYYDKDDRVGVLELKSPYNFFIDIEDKKDEIESIRIYIADAYFQLISKKELYSNIVYIIDVHYYGGKKNTSLDLNGQNCGNNKENYQYKDYITLVNSNETEEKYFNEPVNELVALSDSLSTVNTSFEEKETKEESELIDIDSEYL</sequence>
<dbReference type="RefSeq" id="WP_268047912.1">
    <property type="nucleotide sequence ID" value="NZ_JAPQES010000001.1"/>
</dbReference>
<proteinExistence type="predicted"/>
<dbReference type="Proteomes" id="UP001079657">
    <property type="component" value="Unassembled WGS sequence"/>
</dbReference>
<keyword evidence="2" id="KW-1185">Reference proteome</keyword>
<protein>
    <submittedName>
        <fullName evidence="1">Uncharacterized protein</fullName>
    </submittedName>
</protein>
<organism evidence="1 2">
    <name type="scientific">Clostridium ganghwense</name>
    <dbReference type="NCBI Taxonomy" id="312089"/>
    <lineage>
        <taxon>Bacteria</taxon>
        <taxon>Bacillati</taxon>
        <taxon>Bacillota</taxon>
        <taxon>Clostridia</taxon>
        <taxon>Eubacteriales</taxon>
        <taxon>Clostridiaceae</taxon>
        <taxon>Clostridium</taxon>
    </lineage>
</organism>
<name>A0ABT4CKF8_9CLOT</name>
<comment type="caution">
    <text evidence="1">The sequence shown here is derived from an EMBL/GenBank/DDBJ whole genome shotgun (WGS) entry which is preliminary data.</text>
</comment>
<reference evidence="1" key="1">
    <citation type="submission" date="2022-12" db="EMBL/GenBank/DDBJ databases">
        <authorList>
            <person name="Wang J."/>
        </authorList>
    </citation>
    <scope>NUCLEOTIDE SEQUENCE</scope>
    <source>
        <strain evidence="1">HY-42-06</strain>
    </source>
</reference>
<accession>A0ABT4CKF8</accession>
<evidence type="ECO:0000313" key="1">
    <source>
        <dbReference type="EMBL" id="MCY6369534.1"/>
    </source>
</evidence>
<evidence type="ECO:0000313" key="2">
    <source>
        <dbReference type="Proteomes" id="UP001079657"/>
    </source>
</evidence>
<gene>
    <name evidence="1" type="ORF">OXH55_02585</name>
</gene>
<dbReference type="EMBL" id="JAPQES010000001">
    <property type="protein sequence ID" value="MCY6369534.1"/>
    <property type="molecule type" value="Genomic_DNA"/>
</dbReference>